<dbReference type="Proteomes" id="UP000017984">
    <property type="component" value="Chromosome"/>
</dbReference>
<dbReference type="PANTHER" id="PTHR30136">
    <property type="entry name" value="HELIX-TURN-HELIX TRANSCRIPTIONAL REGULATOR, ICLR FAMILY"/>
    <property type="match status" value="1"/>
</dbReference>
<keyword evidence="1" id="KW-0805">Transcription regulation</keyword>
<evidence type="ECO:0000256" key="1">
    <source>
        <dbReference type="ARBA" id="ARBA00023015"/>
    </source>
</evidence>
<evidence type="ECO:0000313" key="7">
    <source>
        <dbReference type="Proteomes" id="UP000017984"/>
    </source>
</evidence>
<dbReference type="OrthoDB" id="4103401at2"/>
<dbReference type="InterPro" id="IPR050707">
    <property type="entry name" value="HTH_MetabolicPath_Reg"/>
</dbReference>
<dbReference type="STRING" id="1352936.M878_44145"/>
<reference evidence="6 7" key="1">
    <citation type="journal article" date="2014" name="Genome Announc.">
        <title>Draft Genome Sequence of Streptomyces roseochromogenes subsp. oscitans DS 12.976, Producer of the Aminocoumarin Antibiotic Clorobiocin.</title>
        <authorList>
            <person name="Ruckert C."/>
            <person name="Kalinowski J."/>
            <person name="Heide L."/>
            <person name="Apel A.K."/>
        </authorList>
    </citation>
    <scope>NUCLEOTIDE SEQUENCE [LARGE SCALE GENOMIC DNA]</scope>
    <source>
        <strain evidence="6 7">DS 12.976</strain>
    </source>
</reference>
<sequence length="251" mass="26269">MAGRGSAVRKPDEDPFPGRSVLEGAFALLETLAERNEAGLAALVAGSGLPKTTAYRLLEQLTELGAVERHGTCYRVGSRIFRLGRQWQPHPGLRAAARQPLQRLAGTTGASVCLCVLREGRTMAATGISGMVDELAPLQAGATWPWTTAAGKLLVATGPPAVPLGPLPTSWKREAKAIQESEVAVDREELIPGVCCVAVPVSLPRGKVVGALCAMVDPAQDLRRLARIVTQASRAVGAVLCDGRATALGAR</sequence>
<dbReference type="PANTHER" id="PTHR30136:SF24">
    <property type="entry name" value="HTH-TYPE TRANSCRIPTIONAL REPRESSOR ALLR"/>
    <property type="match status" value="1"/>
</dbReference>
<organism evidence="6 7">
    <name type="scientific">Streptomyces roseochromogenus subsp. oscitans DS 12.976</name>
    <dbReference type="NCBI Taxonomy" id="1352936"/>
    <lineage>
        <taxon>Bacteria</taxon>
        <taxon>Bacillati</taxon>
        <taxon>Actinomycetota</taxon>
        <taxon>Actinomycetes</taxon>
        <taxon>Kitasatosporales</taxon>
        <taxon>Streptomycetaceae</taxon>
        <taxon>Streptomyces</taxon>
    </lineage>
</organism>
<dbReference type="GO" id="GO:0045892">
    <property type="term" value="P:negative regulation of DNA-templated transcription"/>
    <property type="evidence" value="ECO:0007669"/>
    <property type="project" value="TreeGrafter"/>
</dbReference>
<proteinExistence type="predicted"/>
<keyword evidence="7" id="KW-1185">Reference proteome</keyword>
<dbReference type="InterPro" id="IPR005471">
    <property type="entry name" value="Tscrpt_reg_IclR_N"/>
</dbReference>
<dbReference type="Gene3D" id="1.10.10.10">
    <property type="entry name" value="Winged helix-like DNA-binding domain superfamily/Winged helix DNA-binding domain"/>
    <property type="match status" value="1"/>
</dbReference>
<keyword evidence="2" id="KW-0238">DNA-binding</keyword>
<evidence type="ECO:0008006" key="8">
    <source>
        <dbReference type="Google" id="ProtNLM"/>
    </source>
</evidence>
<protein>
    <recommendedName>
        <fullName evidence="8">IclR family transcriptional regulator</fullName>
    </recommendedName>
</protein>
<dbReference type="InterPro" id="IPR029016">
    <property type="entry name" value="GAF-like_dom_sf"/>
</dbReference>
<accession>V6JGD1</accession>
<dbReference type="GO" id="GO:0003677">
    <property type="term" value="F:DNA binding"/>
    <property type="evidence" value="ECO:0007669"/>
    <property type="project" value="UniProtKB-KW"/>
</dbReference>
<feature type="domain" description="IclR-ED" evidence="5">
    <location>
        <begin position="79"/>
        <end position="242"/>
    </location>
</feature>
<gene>
    <name evidence="6" type="ORF">M878_44145</name>
</gene>
<evidence type="ECO:0000256" key="3">
    <source>
        <dbReference type="ARBA" id="ARBA00023163"/>
    </source>
</evidence>
<evidence type="ECO:0000259" key="4">
    <source>
        <dbReference type="PROSITE" id="PS51077"/>
    </source>
</evidence>
<dbReference type="SUPFAM" id="SSF46785">
    <property type="entry name" value="Winged helix' DNA-binding domain"/>
    <property type="match status" value="1"/>
</dbReference>
<dbReference type="InterPro" id="IPR036388">
    <property type="entry name" value="WH-like_DNA-bd_sf"/>
</dbReference>
<dbReference type="Gene3D" id="3.30.450.40">
    <property type="match status" value="1"/>
</dbReference>
<evidence type="ECO:0000313" key="6">
    <source>
        <dbReference type="EMBL" id="EST18910.1"/>
    </source>
</evidence>
<dbReference type="Pfam" id="PF09339">
    <property type="entry name" value="HTH_IclR"/>
    <property type="match status" value="1"/>
</dbReference>
<dbReference type="HOGENOM" id="CLU_062618_7_4_11"/>
<comment type="caution">
    <text evidence="6">The sequence shown here is derived from an EMBL/GenBank/DDBJ whole genome shotgun (WGS) entry which is preliminary data.</text>
</comment>
<feature type="domain" description="HTH iclR-type" evidence="4">
    <location>
        <begin position="19"/>
        <end position="78"/>
    </location>
</feature>
<evidence type="ECO:0000256" key="2">
    <source>
        <dbReference type="ARBA" id="ARBA00023125"/>
    </source>
</evidence>
<dbReference type="PROSITE" id="PS51078">
    <property type="entry name" value="ICLR_ED"/>
    <property type="match status" value="1"/>
</dbReference>
<dbReference type="RefSeq" id="WP_023553639.1">
    <property type="nucleotide sequence ID" value="NZ_CM002285.1"/>
</dbReference>
<dbReference type="SUPFAM" id="SSF55781">
    <property type="entry name" value="GAF domain-like"/>
    <property type="match status" value="1"/>
</dbReference>
<keyword evidence="3" id="KW-0804">Transcription</keyword>
<name>V6JGD1_STRRC</name>
<dbReference type="EMBL" id="AWQX01000386">
    <property type="protein sequence ID" value="EST18910.1"/>
    <property type="molecule type" value="Genomic_DNA"/>
</dbReference>
<dbReference type="SMART" id="SM00346">
    <property type="entry name" value="HTH_ICLR"/>
    <property type="match status" value="1"/>
</dbReference>
<dbReference type="InterPro" id="IPR014757">
    <property type="entry name" value="Tscrpt_reg_IclR_C"/>
</dbReference>
<dbReference type="InterPro" id="IPR036390">
    <property type="entry name" value="WH_DNA-bd_sf"/>
</dbReference>
<dbReference type="AlphaFoldDB" id="V6JGD1"/>
<dbReference type="GO" id="GO:0003700">
    <property type="term" value="F:DNA-binding transcription factor activity"/>
    <property type="evidence" value="ECO:0007669"/>
    <property type="project" value="TreeGrafter"/>
</dbReference>
<dbReference type="PROSITE" id="PS51077">
    <property type="entry name" value="HTH_ICLR"/>
    <property type="match status" value="1"/>
</dbReference>
<evidence type="ECO:0000259" key="5">
    <source>
        <dbReference type="PROSITE" id="PS51078"/>
    </source>
</evidence>
<dbReference type="PATRIC" id="fig|1352936.5.peg.9162"/>